<evidence type="ECO:0000313" key="1">
    <source>
        <dbReference type="EMBL" id="MEJ5976752.1"/>
    </source>
</evidence>
<comment type="caution">
    <text evidence="1">The sequence shown here is derived from an EMBL/GenBank/DDBJ whole genome shotgun (WGS) entry which is preliminary data.</text>
</comment>
<evidence type="ECO:0000313" key="2">
    <source>
        <dbReference type="Proteomes" id="UP001361239"/>
    </source>
</evidence>
<gene>
    <name evidence="1" type="ORF">WG901_08915</name>
</gene>
<name>A0ABU8RUS9_9SPHN</name>
<protein>
    <submittedName>
        <fullName evidence="1">Uncharacterized protein</fullName>
    </submittedName>
</protein>
<proteinExistence type="predicted"/>
<accession>A0ABU8RUS9</accession>
<dbReference type="Proteomes" id="UP001361239">
    <property type="component" value="Unassembled WGS sequence"/>
</dbReference>
<sequence>MGRALSHWGWRAGALAWAAALAWLPSVASAGSRTSDFAALDMLETPNEIQADMDREAAPLRLSTRALRTYRPIPVERAAASWTFGEAVAPAIGGGWREDATLVRFELTGKRRLGRHVFAATIGGVELGKVPTAPTATASLAQFRQPTPLSGEVIDYVQPRYGHPLLDFAPGAFKRPGFYGKLAWTAPVPVRAELMHFDSSADPAVAGGNREWGRRTTFDALGLVADVGRGWELRAQALAGRTRLGERMGGDDWIDMRFRAAYGMVTRRLAHTALSARVDLYKTRNAGSAGLADDEAGWAVTLAARRQIGPQLAALVEVLHAESDGQAWLRPASAFAGHRSQVMMAMRAHW</sequence>
<keyword evidence="2" id="KW-1185">Reference proteome</keyword>
<reference evidence="1 2" key="1">
    <citation type="submission" date="2024-03" db="EMBL/GenBank/DDBJ databases">
        <authorList>
            <person name="Jo J.-H."/>
        </authorList>
    </citation>
    <scope>NUCLEOTIDE SEQUENCE [LARGE SCALE GENOMIC DNA]</scope>
    <source>
        <strain evidence="1 2">PS1R-30</strain>
    </source>
</reference>
<organism evidence="1 2">
    <name type="scientific">Novosphingobium anseongense</name>
    <dbReference type="NCBI Taxonomy" id="3133436"/>
    <lineage>
        <taxon>Bacteria</taxon>
        <taxon>Pseudomonadati</taxon>
        <taxon>Pseudomonadota</taxon>
        <taxon>Alphaproteobacteria</taxon>
        <taxon>Sphingomonadales</taxon>
        <taxon>Sphingomonadaceae</taxon>
        <taxon>Novosphingobium</taxon>
    </lineage>
</organism>
<dbReference type="EMBL" id="JBBHJZ010000002">
    <property type="protein sequence ID" value="MEJ5976752.1"/>
    <property type="molecule type" value="Genomic_DNA"/>
</dbReference>
<dbReference type="RefSeq" id="WP_339586714.1">
    <property type="nucleotide sequence ID" value="NZ_JBBHJZ010000002.1"/>
</dbReference>